<dbReference type="Pfam" id="PF04321">
    <property type="entry name" value="RmlD_sub_bind"/>
    <property type="match status" value="1"/>
</dbReference>
<evidence type="ECO:0000256" key="3">
    <source>
        <dbReference type="ARBA" id="ARBA00012929"/>
    </source>
</evidence>
<dbReference type="GO" id="GO:0019305">
    <property type="term" value="P:dTDP-rhamnose biosynthetic process"/>
    <property type="evidence" value="ECO:0007669"/>
    <property type="project" value="UniProtKB-UniPathway"/>
</dbReference>
<dbReference type="Proteomes" id="UP000193200">
    <property type="component" value="Unassembled WGS sequence"/>
</dbReference>
<dbReference type="PANTHER" id="PTHR10491">
    <property type="entry name" value="DTDP-4-DEHYDRORHAMNOSE REDUCTASE"/>
    <property type="match status" value="1"/>
</dbReference>
<name>A0A1Y5TYI1_9PROT</name>
<dbReference type="SUPFAM" id="SSF51735">
    <property type="entry name" value="NAD(P)-binding Rossmann-fold domains"/>
    <property type="match status" value="1"/>
</dbReference>
<dbReference type="EMBL" id="FWFR01000003">
    <property type="protein sequence ID" value="SLN73553.1"/>
    <property type="molecule type" value="Genomic_DNA"/>
</dbReference>
<comment type="function">
    <text evidence="6">Catalyzes the reduction of dTDP-6-deoxy-L-lyxo-4-hexulose to yield dTDP-L-rhamnose.</text>
</comment>
<evidence type="ECO:0000256" key="6">
    <source>
        <dbReference type="RuleBase" id="RU364082"/>
    </source>
</evidence>
<gene>
    <name evidence="8" type="primary">rmlD_2</name>
    <name evidence="8" type="ORF">OCH7691_03622</name>
</gene>
<dbReference type="InterPro" id="IPR036291">
    <property type="entry name" value="NAD(P)-bd_dom_sf"/>
</dbReference>
<evidence type="ECO:0000256" key="2">
    <source>
        <dbReference type="ARBA" id="ARBA00010944"/>
    </source>
</evidence>
<dbReference type="GO" id="GO:0005829">
    <property type="term" value="C:cytosol"/>
    <property type="evidence" value="ECO:0007669"/>
    <property type="project" value="TreeGrafter"/>
</dbReference>
<dbReference type="InterPro" id="IPR005913">
    <property type="entry name" value="dTDP_dehydrorham_reduct"/>
</dbReference>
<keyword evidence="9" id="KW-1185">Reference proteome</keyword>
<dbReference type="InParanoid" id="A0A1Y5TYI1"/>
<dbReference type="Gene3D" id="3.90.25.10">
    <property type="entry name" value="UDP-galactose 4-epimerase, domain 1"/>
    <property type="match status" value="1"/>
</dbReference>
<dbReference type="NCBIfam" id="TIGR01214">
    <property type="entry name" value="rmlD"/>
    <property type="match status" value="1"/>
</dbReference>
<dbReference type="RefSeq" id="WP_217808127.1">
    <property type="nucleotide sequence ID" value="NZ_FWFR01000003.1"/>
</dbReference>
<dbReference type="Gene3D" id="3.40.50.720">
    <property type="entry name" value="NAD(P)-binding Rossmann-like Domain"/>
    <property type="match status" value="1"/>
</dbReference>
<dbReference type="PANTHER" id="PTHR10491:SF4">
    <property type="entry name" value="METHIONINE ADENOSYLTRANSFERASE 2 SUBUNIT BETA"/>
    <property type="match status" value="1"/>
</dbReference>
<evidence type="ECO:0000313" key="9">
    <source>
        <dbReference type="Proteomes" id="UP000193200"/>
    </source>
</evidence>
<dbReference type="FunCoup" id="A0A1Y5TYI1">
    <property type="interactions" value="495"/>
</dbReference>
<feature type="domain" description="RmlD-like substrate binding" evidence="7">
    <location>
        <begin position="1"/>
        <end position="279"/>
    </location>
</feature>
<proteinExistence type="inferred from homology"/>
<comment type="cofactor">
    <cofactor evidence="6">
        <name>Mg(2+)</name>
        <dbReference type="ChEBI" id="CHEBI:18420"/>
    </cofactor>
    <text evidence="6">Binds 1 Mg(2+) ion per monomer.</text>
</comment>
<comment type="similarity">
    <text evidence="2 6">Belongs to the dTDP-4-dehydrorhamnose reductase family.</text>
</comment>
<keyword evidence="6 8" id="KW-0560">Oxidoreductase</keyword>
<evidence type="ECO:0000256" key="5">
    <source>
        <dbReference type="ARBA" id="ARBA00048200"/>
    </source>
</evidence>
<evidence type="ECO:0000256" key="1">
    <source>
        <dbReference type="ARBA" id="ARBA00004781"/>
    </source>
</evidence>
<evidence type="ECO:0000256" key="4">
    <source>
        <dbReference type="ARBA" id="ARBA00017099"/>
    </source>
</evidence>
<dbReference type="InterPro" id="IPR029903">
    <property type="entry name" value="RmlD-like-bd"/>
</dbReference>
<keyword evidence="6" id="KW-0521">NADP</keyword>
<comment type="pathway">
    <text evidence="1 6">Carbohydrate biosynthesis; dTDP-L-rhamnose biosynthesis.</text>
</comment>
<dbReference type="UniPathway" id="UPA00124"/>
<sequence>MVLGAGGQVGRATVRAAAAAGVPCRAFDRRTLDITDADRLTAAVARLKPAAIVNAAADADVDGAEADPGRAFAVNRDGAANVARAAAAGNALLLHLSTDYVFDGVEAGPYVEGDPVAPVNRYGESKAAGEAAVATIARRHLIVRSSWLFGPGEGNFLSAMLSLRWRGEIGVVDDQTGGPTPAAALGEVLVAMARQAAAADFADFGIYHFSGAPDVTWCGFAREIFRHVAGPRIRPIGSAEWPSAAARPANSRLDCSHIREVFGIVRPDWRVALAALLAQQAIGGGAGADNGA</sequence>
<accession>A0A1Y5TYI1</accession>
<dbReference type="AlphaFoldDB" id="A0A1Y5TYI1"/>
<reference evidence="8 9" key="1">
    <citation type="submission" date="2017-03" db="EMBL/GenBank/DDBJ databases">
        <authorList>
            <person name="Afonso C.L."/>
            <person name="Miller P.J."/>
            <person name="Scott M.A."/>
            <person name="Spackman E."/>
            <person name="Goraichik I."/>
            <person name="Dimitrov K.M."/>
            <person name="Suarez D.L."/>
            <person name="Swayne D.E."/>
        </authorList>
    </citation>
    <scope>NUCLEOTIDE SEQUENCE [LARGE SCALE GENOMIC DNA]</scope>
    <source>
        <strain evidence="8 9">CECT 7691</strain>
    </source>
</reference>
<dbReference type="EC" id="1.1.1.133" evidence="3 6"/>
<evidence type="ECO:0000313" key="8">
    <source>
        <dbReference type="EMBL" id="SLN73553.1"/>
    </source>
</evidence>
<organism evidence="8 9">
    <name type="scientific">Oceanibacterium hippocampi</name>
    <dbReference type="NCBI Taxonomy" id="745714"/>
    <lineage>
        <taxon>Bacteria</taxon>
        <taxon>Pseudomonadati</taxon>
        <taxon>Pseudomonadota</taxon>
        <taxon>Alphaproteobacteria</taxon>
        <taxon>Sneathiellales</taxon>
        <taxon>Sneathiellaceae</taxon>
        <taxon>Oceanibacterium</taxon>
    </lineage>
</organism>
<protein>
    <recommendedName>
        <fullName evidence="4 6">dTDP-4-dehydrorhamnose reductase</fullName>
        <ecNumber evidence="3 6">1.1.1.133</ecNumber>
    </recommendedName>
</protein>
<dbReference type="GO" id="GO:0008831">
    <property type="term" value="F:dTDP-4-dehydrorhamnose reductase activity"/>
    <property type="evidence" value="ECO:0007669"/>
    <property type="project" value="UniProtKB-EC"/>
</dbReference>
<comment type="catalytic activity">
    <reaction evidence="5 6">
        <text>dTDP-beta-L-rhamnose + NADP(+) = dTDP-4-dehydro-beta-L-rhamnose + NADPH + H(+)</text>
        <dbReference type="Rhea" id="RHEA:21796"/>
        <dbReference type="ChEBI" id="CHEBI:15378"/>
        <dbReference type="ChEBI" id="CHEBI:57510"/>
        <dbReference type="ChEBI" id="CHEBI:57783"/>
        <dbReference type="ChEBI" id="CHEBI:58349"/>
        <dbReference type="ChEBI" id="CHEBI:62830"/>
        <dbReference type="EC" id="1.1.1.133"/>
    </reaction>
</comment>
<evidence type="ECO:0000259" key="7">
    <source>
        <dbReference type="Pfam" id="PF04321"/>
    </source>
</evidence>